<keyword evidence="3" id="KW-1185">Reference proteome</keyword>
<protein>
    <recommendedName>
        <fullName evidence="1">DDE-1 domain-containing protein</fullName>
    </recommendedName>
</protein>
<dbReference type="OrthoDB" id="8066856at2759"/>
<reference evidence="2 3" key="1">
    <citation type="journal article" date="2016" name="Nat. Commun.">
        <title>Extremotolerant tardigrade genome and improved radiotolerance of human cultured cells by tardigrade-unique protein.</title>
        <authorList>
            <person name="Hashimoto T."/>
            <person name="Horikawa D.D."/>
            <person name="Saito Y."/>
            <person name="Kuwahara H."/>
            <person name="Kozuka-Hata H."/>
            <person name="Shin-I T."/>
            <person name="Minakuchi Y."/>
            <person name="Ohishi K."/>
            <person name="Motoyama A."/>
            <person name="Aizu T."/>
            <person name="Enomoto A."/>
            <person name="Kondo K."/>
            <person name="Tanaka S."/>
            <person name="Hara Y."/>
            <person name="Koshikawa S."/>
            <person name="Sagara H."/>
            <person name="Miura T."/>
            <person name="Yokobori S."/>
            <person name="Miyagawa K."/>
            <person name="Suzuki Y."/>
            <person name="Kubo T."/>
            <person name="Oyama M."/>
            <person name="Kohara Y."/>
            <person name="Fujiyama A."/>
            <person name="Arakawa K."/>
            <person name="Katayama T."/>
            <person name="Toyoda A."/>
            <person name="Kunieda T."/>
        </authorList>
    </citation>
    <scope>NUCLEOTIDE SEQUENCE [LARGE SCALE GENOMIC DNA]</scope>
    <source>
        <strain evidence="2 3">YOKOZUNA-1</strain>
    </source>
</reference>
<dbReference type="Proteomes" id="UP000186922">
    <property type="component" value="Unassembled WGS sequence"/>
</dbReference>
<dbReference type="Pfam" id="PF03184">
    <property type="entry name" value="DDE_1"/>
    <property type="match status" value="1"/>
</dbReference>
<dbReference type="EMBL" id="BDGG01000005">
    <property type="protein sequence ID" value="GAU99272.1"/>
    <property type="molecule type" value="Genomic_DNA"/>
</dbReference>
<dbReference type="GO" id="GO:0003676">
    <property type="term" value="F:nucleic acid binding"/>
    <property type="evidence" value="ECO:0007669"/>
    <property type="project" value="InterPro"/>
</dbReference>
<organism evidence="2 3">
    <name type="scientific">Ramazzottius varieornatus</name>
    <name type="common">Water bear</name>
    <name type="synonym">Tardigrade</name>
    <dbReference type="NCBI Taxonomy" id="947166"/>
    <lineage>
        <taxon>Eukaryota</taxon>
        <taxon>Metazoa</taxon>
        <taxon>Ecdysozoa</taxon>
        <taxon>Tardigrada</taxon>
        <taxon>Eutardigrada</taxon>
        <taxon>Parachela</taxon>
        <taxon>Hypsibioidea</taxon>
        <taxon>Ramazzottiidae</taxon>
        <taxon>Ramazzottius</taxon>
    </lineage>
</organism>
<comment type="caution">
    <text evidence="2">The sequence shown here is derived from an EMBL/GenBank/DDBJ whole genome shotgun (WGS) entry which is preliminary data.</text>
</comment>
<dbReference type="InterPro" id="IPR004875">
    <property type="entry name" value="DDE_SF_endonuclease_dom"/>
</dbReference>
<evidence type="ECO:0000313" key="2">
    <source>
        <dbReference type="EMBL" id="GAU99272.1"/>
    </source>
</evidence>
<feature type="domain" description="DDE-1" evidence="1">
    <location>
        <begin position="7"/>
        <end position="70"/>
    </location>
</feature>
<evidence type="ECO:0000259" key="1">
    <source>
        <dbReference type="Pfam" id="PF03184"/>
    </source>
</evidence>
<gene>
    <name evidence="2" type="primary">RvY_10298-1</name>
    <name evidence="2" type="synonym">RvY_10298.1</name>
    <name evidence="2" type="ORF">RvY_10298</name>
</gene>
<dbReference type="AlphaFoldDB" id="A0A1D1VGT8"/>
<accession>A0A1D1VGT8</accession>
<evidence type="ECO:0000313" key="3">
    <source>
        <dbReference type="Proteomes" id="UP000186922"/>
    </source>
</evidence>
<name>A0A1D1VGT8_RAMVA</name>
<proteinExistence type="predicted"/>
<sequence>MKATFGPWLNELMIKQGRHIILLADNFAAYQAGSRWDVKVVFLTANTTSRLQPLKTGIIKSFKDYFKRNMK</sequence>